<dbReference type="InterPro" id="IPR056904">
    <property type="entry name" value="YMR265C_C"/>
</dbReference>
<reference evidence="3" key="1">
    <citation type="submission" date="2022-10" db="EMBL/GenBank/DDBJ databases">
        <authorList>
            <person name="Byrne P K."/>
        </authorList>
    </citation>
    <scope>NUCLEOTIDE SEQUENCE</scope>
    <source>
        <strain evidence="3">IFO1815</strain>
    </source>
</reference>
<organism evidence="3 4">
    <name type="scientific">Saccharomyces mikatae IFO 1815</name>
    <dbReference type="NCBI Taxonomy" id="226126"/>
    <lineage>
        <taxon>Eukaryota</taxon>
        <taxon>Fungi</taxon>
        <taxon>Dikarya</taxon>
        <taxon>Ascomycota</taxon>
        <taxon>Saccharomycotina</taxon>
        <taxon>Saccharomycetes</taxon>
        <taxon>Saccharomycetales</taxon>
        <taxon>Saccharomycetaceae</taxon>
        <taxon>Saccharomyces</taxon>
    </lineage>
</organism>
<dbReference type="RefSeq" id="XP_056078853.1">
    <property type="nucleotide sequence ID" value="XM_056224990.1"/>
</dbReference>
<dbReference type="GO" id="GO:0003723">
    <property type="term" value="F:RNA binding"/>
    <property type="evidence" value="ECO:0007669"/>
    <property type="project" value="TreeGrafter"/>
</dbReference>
<dbReference type="InterPro" id="IPR018812">
    <property type="entry name" value="SAK_HAD"/>
</dbReference>
<protein>
    <recommendedName>
        <fullName evidence="5">Swiss Army Knife RNA repair protein HAD domain-containing protein</fullName>
    </recommendedName>
</protein>
<feature type="domain" description="YMR265C-like C-terminal" evidence="2">
    <location>
        <begin position="262"/>
        <end position="450"/>
    </location>
</feature>
<dbReference type="PANTHER" id="PTHR10335:SF26">
    <property type="entry name" value="AER281CP"/>
    <property type="match status" value="1"/>
</dbReference>
<dbReference type="Pfam" id="PF25108">
    <property type="entry name" value="YMR265C_C"/>
    <property type="match status" value="1"/>
</dbReference>
<evidence type="ECO:0000259" key="1">
    <source>
        <dbReference type="Pfam" id="PF10307"/>
    </source>
</evidence>
<dbReference type="GeneID" id="80920607"/>
<feature type="domain" description="Swiss Army Knife RNA repair protein HAD" evidence="1">
    <location>
        <begin position="56"/>
        <end position="250"/>
    </location>
</feature>
<evidence type="ECO:0000259" key="2">
    <source>
        <dbReference type="Pfam" id="PF25108"/>
    </source>
</evidence>
<accession>A0AA35IT87</accession>
<dbReference type="GO" id="GO:1990259">
    <property type="term" value="F:histone H2AQ104 methyltransferase activity"/>
    <property type="evidence" value="ECO:0007669"/>
    <property type="project" value="TreeGrafter"/>
</dbReference>
<evidence type="ECO:0000313" key="3">
    <source>
        <dbReference type="EMBL" id="CAI4035733.1"/>
    </source>
</evidence>
<dbReference type="Proteomes" id="UP001161438">
    <property type="component" value="Chromosome 13"/>
</dbReference>
<dbReference type="Pfam" id="PF10307">
    <property type="entry name" value="HAD_SAK_1"/>
    <property type="match status" value="1"/>
</dbReference>
<dbReference type="AlphaFoldDB" id="A0AA35IT87"/>
<dbReference type="GO" id="GO:0000494">
    <property type="term" value="P:box C/D sno(s)RNA 3'-end processing"/>
    <property type="evidence" value="ECO:0007669"/>
    <property type="project" value="TreeGrafter"/>
</dbReference>
<dbReference type="PANTHER" id="PTHR10335">
    <property type="entry name" value="RRNA 2-O-METHYLTRANSFERASE FIBRILLARIN"/>
    <property type="match status" value="1"/>
</dbReference>
<keyword evidence="4" id="KW-1185">Reference proteome</keyword>
<gene>
    <name evidence="3" type="primary">SMKI13G3840</name>
    <name evidence="3" type="ORF">SMKI_13G3840</name>
</gene>
<dbReference type="GO" id="GO:0008649">
    <property type="term" value="F:rRNA methyltransferase activity"/>
    <property type="evidence" value="ECO:0007669"/>
    <property type="project" value="TreeGrafter"/>
</dbReference>
<dbReference type="GO" id="GO:0032040">
    <property type="term" value="C:small-subunit processome"/>
    <property type="evidence" value="ECO:0007669"/>
    <property type="project" value="TreeGrafter"/>
</dbReference>
<evidence type="ECO:0008006" key="5">
    <source>
        <dbReference type="Google" id="ProtNLM"/>
    </source>
</evidence>
<dbReference type="EMBL" id="OX365769">
    <property type="protein sequence ID" value="CAI4035733.1"/>
    <property type="molecule type" value="Genomic_DNA"/>
</dbReference>
<sequence length="459" mass="53815">MEQRCNKGEMSDKNDNHCVLRKWNSCALELTVPSEISESAITKLHIYDFDNTLFATPGPTEHFYTRELLNLLTSSVLPNGGWWNEQEFLRAAIKISKTKPRGYSWNEEIIRLAEKSFCSKDTISIVLTGREEGKFYELIQHALQTAKSHWKCSRNEFRFNAVCLKKTAISKYTSEYKKELMRDFLKYYPSLRELTIYDDRVHQIEAFKTFFHSLDLPRLKWFAIPVRPFTKSLPREQELEMVTEMMDKNNSQAFSPSQKFDLSWTPKQTGYILSMASHRLLSKEVIKYLRRIKGRKTFKPKLYEYPLYIPCAEPGENIPALEIAKTWSNNNLCAFDSEERLHRILKQFYQQQPAKCIIHFQVTGLAVISSVYHNKRKPLEVYFKATPEPNRYAFSKFPEFIVTGYFYNKDKIDDLEVVTERLLNSKKAIHWTPLDNSISIKTFFGQYAKLAPILCSNEL</sequence>
<evidence type="ECO:0000313" key="4">
    <source>
        <dbReference type="Proteomes" id="UP001161438"/>
    </source>
</evidence>
<dbReference type="GO" id="GO:0031428">
    <property type="term" value="C:box C/D methylation guide snoRNP complex"/>
    <property type="evidence" value="ECO:0007669"/>
    <property type="project" value="TreeGrafter"/>
</dbReference>
<proteinExistence type="predicted"/>
<name>A0AA35IT87_SACMI</name>